<keyword evidence="2" id="KW-1133">Transmembrane helix</keyword>
<evidence type="ECO:0000313" key="3">
    <source>
        <dbReference type="EMBL" id="TCO22914.1"/>
    </source>
</evidence>
<feature type="compositionally biased region" description="Polar residues" evidence="1">
    <location>
        <begin position="45"/>
        <end position="65"/>
    </location>
</feature>
<keyword evidence="4" id="KW-1185">Reference proteome</keyword>
<evidence type="ECO:0000256" key="1">
    <source>
        <dbReference type="SAM" id="MobiDB-lite"/>
    </source>
</evidence>
<reference evidence="3 4" key="1">
    <citation type="journal article" date="2015" name="Stand. Genomic Sci.">
        <title>Genomic Encyclopedia of Bacterial and Archaeal Type Strains, Phase III: the genomes of soil and plant-associated and newly described type strains.</title>
        <authorList>
            <person name="Whitman W.B."/>
            <person name="Woyke T."/>
            <person name="Klenk H.P."/>
            <person name="Zhou Y."/>
            <person name="Lilburn T.G."/>
            <person name="Beck B.J."/>
            <person name="De Vos P."/>
            <person name="Vandamme P."/>
            <person name="Eisen J.A."/>
            <person name="Garrity G."/>
            <person name="Hugenholtz P."/>
            <person name="Kyrpides N.C."/>
        </authorList>
    </citation>
    <scope>NUCLEOTIDE SEQUENCE [LARGE SCALE GENOMIC DNA]</scope>
    <source>
        <strain evidence="3 4">VKM Ac-2538</strain>
    </source>
</reference>
<name>A0ABY2BKQ3_9ACTN</name>
<feature type="transmembrane region" description="Helical" evidence="2">
    <location>
        <begin position="21"/>
        <end position="39"/>
    </location>
</feature>
<feature type="region of interest" description="Disordered" evidence="1">
    <location>
        <begin position="42"/>
        <end position="103"/>
    </location>
</feature>
<accession>A0ABY2BKQ3</accession>
<organism evidence="3 4">
    <name type="scientific">Kribbella orskensis</name>
    <dbReference type="NCBI Taxonomy" id="2512216"/>
    <lineage>
        <taxon>Bacteria</taxon>
        <taxon>Bacillati</taxon>
        <taxon>Actinomycetota</taxon>
        <taxon>Actinomycetes</taxon>
        <taxon>Propionibacteriales</taxon>
        <taxon>Kribbellaceae</taxon>
        <taxon>Kribbella</taxon>
    </lineage>
</organism>
<proteinExistence type="predicted"/>
<gene>
    <name evidence="3" type="ORF">EV644_106222</name>
</gene>
<evidence type="ECO:0008006" key="5">
    <source>
        <dbReference type="Google" id="ProtNLM"/>
    </source>
</evidence>
<protein>
    <recommendedName>
        <fullName evidence="5">FlgD-like protein</fullName>
    </recommendedName>
</protein>
<keyword evidence="2" id="KW-0472">Membrane</keyword>
<feature type="compositionally biased region" description="Low complexity" evidence="1">
    <location>
        <begin position="66"/>
        <end position="83"/>
    </location>
</feature>
<evidence type="ECO:0000256" key="2">
    <source>
        <dbReference type="SAM" id="Phobius"/>
    </source>
</evidence>
<keyword evidence="2" id="KW-0812">Transmembrane</keyword>
<sequence>MSSLLRPVGHLPASVYWFRRALVLVVLVVVLVVLVRVIGGGGGDQQNSAATDPGQSPSTQPSAVLTSTPSTSGSTKTPGGKTSEPGRTTGTAKTSEPPKDVKCTGSDVKIDVLPASRSLAPGAPLSLAIQLSAVGDECKATVDPTRLSVTITSGQDQIWTTTHCGQAIPRATLILAKGKQSTTTVLWNGRRSGLGCLPGQPQAKPGTYVAKAVYDGRASTEQAFRIV</sequence>
<dbReference type="RefSeq" id="WP_132189614.1">
    <property type="nucleotide sequence ID" value="NZ_SLWM01000006.1"/>
</dbReference>
<dbReference type="Proteomes" id="UP000295818">
    <property type="component" value="Unassembled WGS sequence"/>
</dbReference>
<feature type="compositionally biased region" description="Polar residues" evidence="1">
    <location>
        <begin position="85"/>
        <end position="94"/>
    </location>
</feature>
<dbReference type="EMBL" id="SLWM01000006">
    <property type="protein sequence ID" value="TCO22914.1"/>
    <property type="molecule type" value="Genomic_DNA"/>
</dbReference>
<evidence type="ECO:0000313" key="4">
    <source>
        <dbReference type="Proteomes" id="UP000295818"/>
    </source>
</evidence>
<comment type="caution">
    <text evidence="3">The sequence shown here is derived from an EMBL/GenBank/DDBJ whole genome shotgun (WGS) entry which is preliminary data.</text>
</comment>